<protein>
    <recommendedName>
        <fullName evidence="4">Peptidase inhibitor family I36</fullName>
    </recommendedName>
</protein>
<gene>
    <name evidence="2" type="ORF">FHU37_004697</name>
</gene>
<name>A0A853AAY5_9ACTN</name>
<feature type="region of interest" description="Disordered" evidence="1">
    <location>
        <begin position="1"/>
        <end position="28"/>
    </location>
</feature>
<dbReference type="EMBL" id="JACBZD010000002">
    <property type="protein sequence ID" value="NYI07668.1"/>
    <property type="molecule type" value="Genomic_DNA"/>
</dbReference>
<evidence type="ECO:0008006" key="4">
    <source>
        <dbReference type="Google" id="ProtNLM"/>
    </source>
</evidence>
<evidence type="ECO:0000256" key="1">
    <source>
        <dbReference type="SAM" id="MobiDB-lite"/>
    </source>
</evidence>
<comment type="caution">
    <text evidence="2">The sequence shown here is derived from an EMBL/GenBank/DDBJ whole genome shotgun (WGS) entry which is preliminary data.</text>
</comment>
<evidence type="ECO:0000313" key="2">
    <source>
        <dbReference type="EMBL" id="NYI07668.1"/>
    </source>
</evidence>
<reference evidence="2 3" key="1">
    <citation type="submission" date="2020-07" db="EMBL/GenBank/DDBJ databases">
        <title>Sequencing the genomes of 1000 actinobacteria strains.</title>
        <authorList>
            <person name="Klenk H.-P."/>
        </authorList>
    </citation>
    <scope>NUCLEOTIDE SEQUENCE [LARGE SCALE GENOMIC DNA]</scope>
    <source>
        <strain evidence="2 3">DSM 42178</strain>
    </source>
</reference>
<organism evidence="2 3">
    <name type="scientific">Allostreptomyces psammosilenae</name>
    <dbReference type="NCBI Taxonomy" id="1892865"/>
    <lineage>
        <taxon>Bacteria</taxon>
        <taxon>Bacillati</taxon>
        <taxon>Actinomycetota</taxon>
        <taxon>Actinomycetes</taxon>
        <taxon>Kitasatosporales</taxon>
        <taxon>Streptomycetaceae</taxon>
        <taxon>Allostreptomyces</taxon>
    </lineage>
</organism>
<feature type="compositionally biased region" description="Polar residues" evidence="1">
    <location>
        <begin position="1"/>
        <end position="16"/>
    </location>
</feature>
<evidence type="ECO:0000313" key="3">
    <source>
        <dbReference type="Proteomes" id="UP000567795"/>
    </source>
</evidence>
<accession>A0A853AAY5</accession>
<proteinExistence type="predicted"/>
<dbReference type="Proteomes" id="UP000567795">
    <property type="component" value="Unassembled WGS sequence"/>
</dbReference>
<sequence length="158" mass="16499">MSRTPRPTAHLTAQQTASHGPAPVGPAPARPAWRLRAALVAAVAAAALPAATGVAVAAADETCAAGEFCVWEQPGQQGRAYQWTRSDDDWRDDTWPGGGDSVGGRIGSLWNRNACTVQVYQYAGYSGAWQSFQPGARDVDLSNDPIGVAGANAHRIAC</sequence>
<dbReference type="RefSeq" id="WP_179816636.1">
    <property type="nucleotide sequence ID" value="NZ_JACBZD010000002.1"/>
</dbReference>
<keyword evidence="3" id="KW-1185">Reference proteome</keyword>
<dbReference type="Pfam" id="PF03995">
    <property type="entry name" value="Inhibitor_I36"/>
    <property type="match status" value="1"/>
</dbReference>
<dbReference type="Gene3D" id="2.60.20.10">
    <property type="entry name" value="Crystallins"/>
    <property type="match status" value="1"/>
</dbReference>
<dbReference type="AlphaFoldDB" id="A0A853AAY5"/>